<dbReference type="Gene3D" id="1.10.760.10">
    <property type="entry name" value="Cytochrome c-like domain"/>
    <property type="match status" value="1"/>
</dbReference>
<dbReference type="PROSITE" id="PS51007">
    <property type="entry name" value="CYTC"/>
    <property type="match status" value="1"/>
</dbReference>
<keyword evidence="1" id="KW-0813">Transport</keyword>
<evidence type="ECO:0000256" key="5">
    <source>
        <dbReference type="ARBA" id="ARBA00023004"/>
    </source>
</evidence>
<comment type="caution">
    <text evidence="8">The sequence shown here is derived from an EMBL/GenBank/DDBJ whole genome shotgun (WGS) entry which is preliminary data.</text>
</comment>
<evidence type="ECO:0000256" key="3">
    <source>
        <dbReference type="ARBA" id="ARBA00022723"/>
    </source>
</evidence>
<dbReference type="PANTHER" id="PTHR11961">
    <property type="entry name" value="CYTOCHROME C"/>
    <property type="match status" value="1"/>
</dbReference>
<dbReference type="InterPro" id="IPR002327">
    <property type="entry name" value="Cyt_c_1A/1B"/>
</dbReference>
<dbReference type="Proteomes" id="UP001549036">
    <property type="component" value="Unassembled WGS sequence"/>
</dbReference>
<accession>A0ABV2HPI1</accession>
<evidence type="ECO:0000259" key="7">
    <source>
        <dbReference type="PROSITE" id="PS51007"/>
    </source>
</evidence>
<evidence type="ECO:0000256" key="1">
    <source>
        <dbReference type="ARBA" id="ARBA00022448"/>
    </source>
</evidence>
<dbReference type="InterPro" id="IPR009056">
    <property type="entry name" value="Cyt_c-like_dom"/>
</dbReference>
<evidence type="ECO:0000256" key="4">
    <source>
        <dbReference type="ARBA" id="ARBA00022982"/>
    </source>
</evidence>
<dbReference type="InterPro" id="IPR036909">
    <property type="entry name" value="Cyt_c-like_dom_sf"/>
</dbReference>
<sequence>MLWTFVWLTSSKQWHANQPGHVDDQRGNAMRAITFFAAVSLATFITNQSHAQDAAAGEKVFTKCKVCHVADKDQNKVGPSLNGVIGRTAGTHPGFSYSQAMVAAGKSGVKWDEPTLTTYLHDPKAMVKGTKMAFAGLKDDKDVANVIAYLKQFSK</sequence>
<evidence type="ECO:0000313" key="9">
    <source>
        <dbReference type="Proteomes" id="UP001549036"/>
    </source>
</evidence>
<dbReference type="SUPFAM" id="SSF46626">
    <property type="entry name" value="Cytochrome c"/>
    <property type="match status" value="1"/>
</dbReference>
<organism evidence="8 9">
    <name type="scientific">Mesorhizobium shonense</name>
    <dbReference type="NCBI Taxonomy" id="1209948"/>
    <lineage>
        <taxon>Bacteria</taxon>
        <taxon>Pseudomonadati</taxon>
        <taxon>Pseudomonadota</taxon>
        <taxon>Alphaproteobacteria</taxon>
        <taxon>Hyphomicrobiales</taxon>
        <taxon>Phyllobacteriaceae</taxon>
        <taxon>Mesorhizobium</taxon>
    </lineage>
</organism>
<dbReference type="PRINTS" id="PR00604">
    <property type="entry name" value="CYTCHRMECIAB"/>
</dbReference>
<gene>
    <name evidence="8" type="ORF">ABID26_001864</name>
</gene>
<keyword evidence="5 6" id="KW-0408">Iron</keyword>
<keyword evidence="2 6" id="KW-0349">Heme</keyword>
<proteinExistence type="predicted"/>
<evidence type="ECO:0000313" key="8">
    <source>
        <dbReference type="EMBL" id="MET3592480.1"/>
    </source>
</evidence>
<reference evidence="8 9" key="1">
    <citation type="submission" date="2024-06" db="EMBL/GenBank/DDBJ databases">
        <title>Genomic Encyclopedia of Type Strains, Phase IV (KMG-IV): sequencing the most valuable type-strain genomes for metagenomic binning, comparative biology and taxonomic classification.</title>
        <authorList>
            <person name="Goeker M."/>
        </authorList>
    </citation>
    <scope>NUCLEOTIDE SEQUENCE [LARGE SCALE GENOMIC DNA]</scope>
    <source>
        <strain evidence="8 9">DSM 29846</strain>
    </source>
</reference>
<dbReference type="Pfam" id="PF00034">
    <property type="entry name" value="Cytochrom_C"/>
    <property type="match status" value="1"/>
</dbReference>
<evidence type="ECO:0000256" key="2">
    <source>
        <dbReference type="ARBA" id="ARBA00022617"/>
    </source>
</evidence>
<dbReference type="EMBL" id="JBEPLM010000002">
    <property type="protein sequence ID" value="MET3592480.1"/>
    <property type="molecule type" value="Genomic_DNA"/>
</dbReference>
<keyword evidence="3 6" id="KW-0479">Metal-binding</keyword>
<keyword evidence="9" id="KW-1185">Reference proteome</keyword>
<name>A0ABV2HPI1_9HYPH</name>
<feature type="domain" description="Cytochrome c" evidence="7">
    <location>
        <begin position="52"/>
        <end position="154"/>
    </location>
</feature>
<keyword evidence="4" id="KW-0249">Electron transport</keyword>
<evidence type="ECO:0000256" key="6">
    <source>
        <dbReference type="PROSITE-ProRule" id="PRU00433"/>
    </source>
</evidence>
<protein>
    <submittedName>
        <fullName evidence="8">Cytochrome c</fullName>
    </submittedName>
</protein>